<gene>
    <name evidence="2" type="ORF">C1H46_030753</name>
</gene>
<name>A0A540LB20_MALBA</name>
<dbReference type="Proteomes" id="UP000315295">
    <property type="component" value="Unassembled WGS sequence"/>
</dbReference>
<dbReference type="EMBL" id="VIEB01000669">
    <property type="protein sequence ID" value="TQD83678.1"/>
    <property type="molecule type" value="Genomic_DNA"/>
</dbReference>
<keyword evidence="3" id="KW-1185">Reference proteome</keyword>
<sequence>MRTKSSDATGHFEGCMQRENSNSRAGKMRKMLMTTLRVVWARVQCFVFKVVFAFSISVHL</sequence>
<dbReference type="AlphaFoldDB" id="A0A540LB20"/>
<keyword evidence="1" id="KW-1133">Transmembrane helix</keyword>
<evidence type="ECO:0000256" key="1">
    <source>
        <dbReference type="SAM" id="Phobius"/>
    </source>
</evidence>
<proteinExistence type="predicted"/>
<evidence type="ECO:0000313" key="3">
    <source>
        <dbReference type="Proteomes" id="UP000315295"/>
    </source>
</evidence>
<protein>
    <submittedName>
        <fullName evidence="2">Uncharacterized protein</fullName>
    </submittedName>
</protein>
<accession>A0A540LB20</accession>
<keyword evidence="1" id="KW-0812">Transmembrane</keyword>
<keyword evidence="1" id="KW-0472">Membrane</keyword>
<evidence type="ECO:0000313" key="2">
    <source>
        <dbReference type="EMBL" id="TQD83678.1"/>
    </source>
</evidence>
<reference evidence="2 3" key="1">
    <citation type="journal article" date="2019" name="G3 (Bethesda)">
        <title>Sequencing of a Wild Apple (Malus baccata) Genome Unravels the Differences Between Cultivated and Wild Apple Species Regarding Disease Resistance and Cold Tolerance.</title>
        <authorList>
            <person name="Chen X."/>
        </authorList>
    </citation>
    <scope>NUCLEOTIDE SEQUENCE [LARGE SCALE GENOMIC DNA]</scope>
    <source>
        <strain evidence="3">cv. Shandingzi</strain>
        <tissue evidence="2">Leaves</tissue>
    </source>
</reference>
<comment type="caution">
    <text evidence="2">The sequence shown here is derived from an EMBL/GenBank/DDBJ whole genome shotgun (WGS) entry which is preliminary data.</text>
</comment>
<feature type="transmembrane region" description="Helical" evidence="1">
    <location>
        <begin position="38"/>
        <end position="58"/>
    </location>
</feature>
<organism evidence="2 3">
    <name type="scientific">Malus baccata</name>
    <name type="common">Siberian crab apple</name>
    <name type="synonym">Pyrus baccata</name>
    <dbReference type="NCBI Taxonomy" id="106549"/>
    <lineage>
        <taxon>Eukaryota</taxon>
        <taxon>Viridiplantae</taxon>
        <taxon>Streptophyta</taxon>
        <taxon>Embryophyta</taxon>
        <taxon>Tracheophyta</taxon>
        <taxon>Spermatophyta</taxon>
        <taxon>Magnoliopsida</taxon>
        <taxon>eudicotyledons</taxon>
        <taxon>Gunneridae</taxon>
        <taxon>Pentapetalae</taxon>
        <taxon>rosids</taxon>
        <taxon>fabids</taxon>
        <taxon>Rosales</taxon>
        <taxon>Rosaceae</taxon>
        <taxon>Amygdaloideae</taxon>
        <taxon>Maleae</taxon>
        <taxon>Malus</taxon>
    </lineage>
</organism>